<proteinExistence type="predicted"/>
<accession>A0ABZ0Z339</accession>
<evidence type="ECO:0000313" key="2">
    <source>
        <dbReference type="Proteomes" id="UP001358193"/>
    </source>
</evidence>
<dbReference type="Gene3D" id="3.40.50.300">
    <property type="entry name" value="P-loop containing nucleotide triphosphate hydrolases"/>
    <property type="match status" value="1"/>
</dbReference>
<keyword evidence="2" id="KW-1185">Reference proteome</keyword>
<dbReference type="InterPro" id="IPR027417">
    <property type="entry name" value="P-loop_NTPase"/>
</dbReference>
<organism evidence="1 2">
    <name type="scientific">phage Lak_Megaphage_Sonny</name>
    <dbReference type="NCBI Taxonomy" id="3109229"/>
    <lineage>
        <taxon>Viruses</taxon>
        <taxon>Duplodnaviria</taxon>
        <taxon>Heunggongvirae</taxon>
        <taxon>Uroviricota</taxon>
        <taxon>Caudoviricetes</taxon>
        <taxon>Caudoviricetes code 15 clade</taxon>
    </lineage>
</organism>
<dbReference type="Proteomes" id="UP001358193">
    <property type="component" value="Segment"/>
</dbReference>
<protein>
    <submittedName>
        <fullName evidence="1">Terminase large subunit</fullName>
    </submittedName>
</protein>
<dbReference type="EMBL" id="OR769223">
    <property type="protein sequence ID" value="WQJ53613.1"/>
    <property type="molecule type" value="Genomic_DNA"/>
</dbReference>
<reference evidence="1 2" key="1">
    <citation type="submission" date="2023-11" db="EMBL/GenBank/DDBJ databases">
        <authorList>
            <person name="Cook R."/>
            <person name="Crisci M."/>
            <person name="Pye H."/>
            <person name="Adriaenssens E."/>
            <person name="Santini J."/>
        </authorList>
    </citation>
    <scope>NUCLEOTIDE SEQUENCE [LARGE SCALE GENOMIC DNA]</scope>
    <source>
        <strain evidence="1">Lak_Megaphage_Sonny</strain>
    </source>
</reference>
<sequence>MPKLRHQIDVKNNVLGKQDELQKKSTVYNTKRIEELNEMVLKGGKPDTTPFFTGKSDWKDAGIIFEYTDEELDELAKCANDCIYFVEHYCKFLNDNGRSLVKLRDYQKRILKVMAGEHWDSKKQTVRPEHPEIVMMQARQTGKCLVANAAINIDENAYNEVIACNNEKYSFLNFIKSLFKNN</sequence>
<evidence type="ECO:0000313" key="1">
    <source>
        <dbReference type="EMBL" id="WQJ53613.1"/>
    </source>
</evidence>
<name>A0ABZ0Z339_9CAUD</name>